<dbReference type="EMBL" id="BART01016675">
    <property type="protein sequence ID" value="GAG84785.1"/>
    <property type="molecule type" value="Genomic_DNA"/>
</dbReference>
<name>X1APU2_9ZZZZ</name>
<gene>
    <name evidence="2" type="ORF">S01H4_32005</name>
</gene>
<sequence length="47" mass="5210">MQNNYNGDVEINSKNDEPNLKYKDKFLSVIVVGAVLLTVIAFAVVLL</sequence>
<comment type="caution">
    <text evidence="2">The sequence shown here is derived from an EMBL/GenBank/DDBJ whole genome shotgun (WGS) entry which is preliminary data.</text>
</comment>
<dbReference type="AlphaFoldDB" id="X1APU2"/>
<protein>
    <submittedName>
        <fullName evidence="2">Uncharacterized protein</fullName>
    </submittedName>
</protein>
<accession>X1APU2</accession>
<proteinExistence type="predicted"/>
<feature type="non-terminal residue" evidence="2">
    <location>
        <position position="47"/>
    </location>
</feature>
<reference evidence="2" key="1">
    <citation type="journal article" date="2014" name="Front. Microbiol.">
        <title>High frequency of phylogenetically diverse reductive dehalogenase-homologous genes in deep subseafloor sedimentary metagenomes.</title>
        <authorList>
            <person name="Kawai M."/>
            <person name="Futagami T."/>
            <person name="Toyoda A."/>
            <person name="Takaki Y."/>
            <person name="Nishi S."/>
            <person name="Hori S."/>
            <person name="Arai W."/>
            <person name="Tsubouchi T."/>
            <person name="Morono Y."/>
            <person name="Uchiyama I."/>
            <person name="Ito T."/>
            <person name="Fujiyama A."/>
            <person name="Inagaki F."/>
            <person name="Takami H."/>
        </authorList>
    </citation>
    <scope>NUCLEOTIDE SEQUENCE</scope>
    <source>
        <strain evidence="2">Expedition CK06-06</strain>
    </source>
</reference>
<feature type="transmembrane region" description="Helical" evidence="1">
    <location>
        <begin position="26"/>
        <end position="46"/>
    </location>
</feature>
<evidence type="ECO:0000256" key="1">
    <source>
        <dbReference type="SAM" id="Phobius"/>
    </source>
</evidence>
<keyword evidence="1" id="KW-0812">Transmembrane</keyword>
<keyword evidence="1" id="KW-0472">Membrane</keyword>
<keyword evidence="1" id="KW-1133">Transmembrane helix</keyword>
<organism evidence="2">
    <name type="scientific">marine sediment metagenome</name>
    <dbReference type="NCBI Taxonomy" id="412755"/>
    <lineage>
        <taxon>unclassified sequences</taxon>
        <taxon>metagenomes</taxon>
        <taxon>ecological metagenomes</taxon>
    </lineage>
</organism>
<evidence type="ECO:0000313" key="2">
    <source>
        <dbReference type="EMBL" id="GAG84785.1"/>
    </source>
</evidence>